<evidence type="ECO:0000256" key="2">
    <source>
        <dbReference type="ARBA" id="ARBA00004141"/>
    </source>
</evidence>
<name>A0ABW3SMD6_9BACT</name>
<feature type="transmembrane region" description="Helical" evidence="7">
    <location>
        <begin position="171"/>
        <end position="191"/>
    </location>
</feature>
<dbReference type="EC" id="3.4.24.-" evidence="9"/>
<evidence type="ECO:0000313" key="9">
    <source>
        <dbReference type="EMBL" id="MFD1185753.1"/>
    </source>
</evidence>
<dbReference type="CDD" id="cd05709">
    <property type="entry name" value="S2P-M50"/>
    <property type="match status" value="1"/>
</dbReference>
<keyword evidence="10" id="KW-1185">Reference proteome</keyword>
<accession>A0ABW3SMD6</accession>
<organism evidence="9 10">
    <name type="scientific">Pontibacter rugosus</name>
    <dbReference type="NCBI Taxonomy" id="1745966"/>
    <lineage>
        <taxon>Bacteria</taxon>
        <taxon>Pseudomonadati</taxon>
        <taxon>Bacteroidota</taxon>
        <taxon>Cytophagia</taxon>
        <taxon>Cytophagales</taxon>
        <taxon>Hymenobacteraceae</taxon>
        <taxon>Pontibacter</taxon>
    </lineage>
</organism>
<evidence type="ECO:0000256" key="6">
    <source>
        <dbReference type="ARBA" id="ARBA00023136"/>
    </source>
</evidence>
<dbReference type="EMBL" id="JBHTLD010000035">
    <property type="protein sequence ID" value="MFD1185753.1"/>
    <property type="molecule type" value="Genomic_DNA"/>
</dbReference>
<comment type="subcellular location">
    <subcellularLocation>
        <location evidence="2">Membrane</location>
        <topology evidence="2">Multi-pass membrane protein</topology>
    </subcellularLocation>
</comment>
<comment type="similarity">
    <text evidence="3">Belongs to the peptidase M50B family.</text>
</comment>
<evidence type="ECO:0000313" key="10">
    <source>
        <dbReference type="Proteomes" id="UP001597094"/>
    </source>
</evidence>
<dbReference type="Proteomes" id="UP001597094">
    <property type="component" value="Unassembled WGS sequence"/>
</dbReference>
<keyword evidence="4 7" id="KW-0812">Transmembrane</keyword>
<evidence type="ECO:0000256" key="3">
    <source>
        <dbReference type="ARBA" id="ARBA00007931"/>
    </source>
</evidence>
<feature type="transmembrane region" description="Helical" evidence="7">
    <location>
        <begin position="15"/>
        <end position="36"/>
    </location>
</feature>
<dbReference type="RefSeq" id="WP_377523950.1">
    <property type="nucleotide sequence ID" value="NZ_JBHTLD010000035.1"/>
</dbReference>
<feature type="transmembrane region" description="Helical" evidence="7">
    <location>
        <begin position="56"/>
        <end position="77"/>
    </location>
</feature>
<comment type="cofactor">
    <cofactor evidence="1">
        <name>Zn(2+)</name>
        <dbReference type="ChEBI" id="CHEBI:29105"/>
    </cofactor>
</comment>
<proteinExistence type="inferred from homology"/>
<keyword evidence="5 7" id="KW-1133">Transmembrane helix</keyword>
<feature type="domain" description="Peptidase M50" evidence="8">
    <location>
        <begin position="61"/>
        <end position="174"/>
    </location>
</feature>
<evidence type="ECO:0000256" key="4">
    <source>
        <dbReference type="ARBA" id="ARBA00022692"/>
    </source>
</evidence>
<keyword evidence="9" id="KW-0378">Hydrolase</keyword>
<dbReference type="GO" id="GO:0016787">
    <property type="term" value="F:hydrolase activity"/>
    <property type="evidence" value="ECO:0007669"/>
    <property type="project" value="UniProtKB-KW"/>
</dbReference>
<feature type="transmembrane region" description="Helical" evidence="7">
    <location>
        <begin position="135"/>
        <end position="159"/>
    </location>
</feature>
<reference evidence="10" key="1">
    <citation type="journal article" date="2019" name="Int. J. Syst. Evol. Microbiol.">
        <title>The Global Catalogue of Microorganisms (GCM) 10K type strain sequencing project: providing services to taxonomists for standard genome sequencing and annotation.</title>
        <authorList>
            <consortium name="The Broad Institute Genomics Platform"/>
            <consortium name="The Broad Institute Genome Sequencing Center for Infectious Disease"/>
            <person name="Wu L."/>
            <person name="Ma J."/>
        </authorList>
    </citation>
    <scope>NUCLEOTIDE SEQUENCE [LARGE SCALE GENOMIC DNA]</scope>
    <source>
        <strain evidence="10">JCM 31319</strain>
    </source>
</reference>
<evidence type="ECO:0000256" key="1">
    <source>
        <dbReference type="ARBA" id="ARBA00001947"/>
    </source>
</evidence>
<gene>
    <name evidence="9" type="ORF">ACFQ2O_05985</name>
</gene>
<keyword evidence="6 7" id="KW-0472">Membrane</keyword>
<dbReference type="InterPro" id="IPR008915">
    <property type="entry name" value="Peptidase_M50"/>
</dbReference>
<sequence length="397" mass="43531">MNLPFNVLAVAKNKLLLLVPMLLCGGVCGFLGARFIDEFFISGDLALPLHYKLSVILWLPLAFLLPIAIHELGHVWAGLLQGFEFKSYTVASFHFYKEGVEVRFKLVKLNLKGFLGLALCLPPGGLTKEELTKRFALYALGGPLSNLLLAGVLLVPYFLQWHAVTKATPAAYTLACFALITGLISLLFFLLNMIPSKSGGFYTDGARVFNMLRGGDEAFLDSAILSVMAASMGGTPPEELDEKLLIEAVSMPVDSIFKNYCHAYLYTIKLQRQQVEQARYHLNKYAEAIASIPAIGQGSVWLELAFFEAMYGADLALAKEHYAKATPSPFISKDIFLRAEAAIVLKENKSTEAISLAEQAQQQLRNNMDQGAAKAYKAWLSQIILEAQGKAANVLVA</sequence>
<comment type="caution">
    <text evidence="9">The sequence shown here is derived from an EMBL/GenBank/DDBJ whole genome shotgun (WGS) entry which is preliminary data.</text>
</comment>
<evidence type="ECO:0000259" key="8">
    <source>
        <dbReference type="Pfam" id="PF02163"/>
    </source>
</evidence>
<evidence type="ECO:0000256" key="5">
    <source>
        <dbReference type="ARBA" id="ARBA00022989"/>
    </source>
</evidence>
<protein>
    <submittedName>
        <fullName evidence="9">M50 family metallopeptidase</fullName>
        <ecNumber evidence="9">3.4.24.-</ecNumber>
    </submittedName>
</protein>
<dbReference type="Pfam" id="PF02163">
    <property type="entry name" value="Peptidase_M50"/>
    <property type="match status" value="1"/>
</dbReference>
<evidence type="ECO:0000256" key="7">
    <source>
        <dbReference type="SAM" id="Phobius"/>
    </source>
</evidence>